<comment type="caution">
    <text evidence="2">The sequence shown here is derived from an EMBL/GenBank/DDBJ whole genome shotgun (WGS) entry which is preliminary data.</text>
</comment>
<keyword evidence="1" id="KW-0472">Membrane</keyword>
<feature type="transmembrane region" description="Helical" evidence="1">
    <location>
        <begin position="38"/>
        <end position="59"/>
    </location>
</feature>
<dbReference type="AlphaFoldDB" id="A0A830GSZ7"/>
<dbReference type="EMBL" id="BMNL01000002">
    <property type="protein sequence ID" value="GGP20040.1"/>
    <property type="molecule type" value="Genomic_DNA"/>
</dbReference>
<keyword evidence="1" id="KW-1133">Transmembrane helix</keyword>
<name>A0A830GSZ7_9CREN</name>
<sequence length="172" mass="18701">MSLGLGAGIGRYLVMGFLDSTVTAIALSPFLPLRSGEAGVGSALIIMFINLVTAFMAEYTEERRDLGKMERSLFMRQGSMLKTKLYRERIIEVIHRSAVFGAVSFGAAMVTELTADLVKVMGIPVIPIALLGIFGSLMSRYFGGNEFVWFAFYLSIGIAAAGLGLLIRFFLP</sequence>
<feature type="transmembrane region" description="Helical" evidence="1">
    <location>
        <begin position="12"/>
        <end position="32"/>
    </location>
</feature>
<evidence type="ECO:0000256" key="1">
    <source>
        <dbReference type="SAM" id="Phobius"/>
    </source>
</evidence>
<feature type="transmembrane region" description="Helical" evidence="1">
    <location>
        <begin position="147"/>
        <end position="171"/>
    </location>
</feature>
<dbReference type="Proteomes" id="UP000610960">
    <property type="component" value="Unassembled WGS sequence"/>
</dbReference>
<gene>
    <name evidence="2" type="ORF">GCM10007981_06510</name>
</gene>
<dbReference type="OrthoDB" id="27701at2157"/>
<keyword evidence="3" id="KW-1185">Reference proteome</keyword>
<feature type="transmembrane region" description="Helical" evidence="1">
    <location>
        <begin position="93"/>
        <end position="111"/>
    </location>
</feature>
<dbReference type="RefSeq" id="WP_188596027.1">
    <property type="nucleotide sequence ID" value="NZ_BMNL01000002.1"/>
</dbReference>
<evidence type="ECO:0000313" key="2">
    <source>
        <dbReference type="EMBL" id="GGP20040.1"/>
    </source>
</evidence>
<protein>
    <submittedName>
        <fullName evidence="2">Uncharacterized protein</fullName>
    </submittedName>
</protein>
<feature type="transmembrane region" description="Helical" evidence="1">
    <location>
        <begin position="117"/>
        <end position="135"/>
    </location>
</feature>
<keyword evidence="1" id="KW-0812">Transmembrane</keyword>
<reference evidence="2" key="2">
    <citation type="submission" date="2020-09" db="EMBL/GenBank/DDBJ databases">
        <authorList>
            <person name="Sun Q."/>
            <person name="Ohkuma M."/>
        </authorList>
    </citation>
    <scope>NUCLEOTIDE SEQUENCE</scope>
    <source>
        <strain evidence="2">JCM 10088</strain>
    </source>
</reference>
<proteinExistence type="predicted"/>
<organism evidence="2 3">
    <name type="scientific">Thermocladium modestius</name>
    <dbReference type="NCBI Taxonomy" id="62609"/>
    <lineage>
        <taxon>Archaea</taxon>
        <taxon>Thermoproteota</taxon>
        <taxon>Thermoprotei</taxon>
        <taxon>Thermoproteales</taxon>
        <taxon>Thermoproteaceae</taxon>
        <taxon>Thermocladium</taxon>
    </lineage>
</organism>
<accession>A0A830GSZ7</accession>
<evidence type="ECO:0000313" key="3">
    <source>
        <dbReference type="Proteomes" id="UP000610960"/>
    </source>
</evidence>
<reference evidence="2" key="1">
    <citation type="journal article" date="2014" name="Int. J. Syst. Evol. Microbiol.">
        <title>Complete genome sequence of Corynebacterium casei LMG S-19264T (=DSM 44701T), isolated from a smear-ripened cheese.</title>
        <authorList>
            <consortium name="US DOE Joint Genome Institute (JGI-PGF)"/>
            <person name="Walter F."/>
            <person name="Albersmeier A."/>
            <person name="Kalinowski J."/>
            <person name="Ruckert C."/>
        </authorList>
    </citation>
    <scope>NUCLEOTIDE SEQUENCE</scope>
    <source>
        <strain evidence="2">JCM 10088</strain>
    </source>
</reference>